<dbReference type="Proteomes" id="UP000694863">
    <property type="component" value="Unplaced"/>
</dbReference>
<evidence type="ECO:0000259" key="1">
    <source>
        <dbReference type="PROSITE" id="PS50053"/>
    </source>
</evidence>
<organism evidence="2 3">
    <name type="scientific">Echinops telfairi</name>
    <name type="common">Lesser hedgehog tenrec</name>
    <dbReference type="NCBI Taxonomy" id="9371"/>
    <lineage>
        <taxon>Eukaryota</taxon>
        <taxon>Metazoa</taxon>
        <taxon>Chordata</taxon>
        <taxon>Craniata</taxon>
        <taxon>Vertebrata</taxon>
        <taxon>Euteleostomi</taxon>
        <taxon>Mammalia</taxon>
        <taxon>Eutheria</taxon>
        <taxon>Afrotheria</taxon>
        <taxon>Tenrecidae</taxon>
        <taxon>Tenrecinae</taxon>
        <taxon>Echinops</taxon>
    </lineage>
</organism>
<dbReference type="RefSeq" id="XP_004717370.1">
    <property type="nucleotide sequence ID" value="XM_004717313.2"/>
</dbReference>
<protein>
    <submittedName>
        <fullName evidence="3">Ubiquitin D</fullName>
    </submittedName>
</protein>
<dbReference type="Gene3D" id="3.10.20.90">
    <property type="entry name" value="Phosphatidylinositol 3-kinase Catalytic Subunit, Chain A, domain 1"/>
    <property type="match status" value="2"/>
</dbReference>
<dbReference type="InterPro" id="IPR042969">
    <property type="entry name" value="Ubiquitin_D"/>
</dbReference>
<dbReference type="InterPro" id="IPR019956">
    <property type="entry name" value="Ubiquitin_dom"/>
</dbReference>
<proteinExistence type="predicted"/>
<keyword evidence="2" id="KW-1185">Reference proteome</keyword>
<dbReference type="PROSITE" id="PS50053">
    <property type="entry name" value="UBIQUITIN_2"/>
    <property type="match status" value="2"/>
</dbReference>
<dbReference type="SMART" id="SM00213">
    <property type="entry name" value="UBQ"/>
    <property type="match status" value="2"/>
</dbReference>
<dbReference type="PANTHER" id="PTHR47731:SF1">
    <property type="entry name" value="UBIQUITIN D"/>
    <property type="match status" value="1"/>
</dbReference>
<dbReference type="InterPro" id="IPR029071">
    <property type="entry name" value="Ubiquitin-like_domsf"/>
</dbReference>
<evidence type="ECO:0000313" key="2">
    <source>
        <dbReference type="Proteomes" id="UP000694863"/>
    </source>
</evidence>
<dbReference type="PANTHER" id="PTHR47731">
    <property type="entry name" value="UBIQUITIN D"/>
    <property type="match status" value="1"/>
</dbReference>
<feature type="domain" description="Ubiquitin-like" evidence="1">
    <location>
        <begin position="8"/>
        <end position="83"/>
    </location>
</feature>
<dbReference type="SUPFAM" id="SSF54236">
    <property type="entry name" value="Ubiquitin-like"/>
    <property type="match status" value="2"/>
</dbReference>
<evidence type="ECO:0000313" key="3">
    <source>
        <dbReference type="RefSeq" id="XP_004717370.1"/>
    </source>
</evidence>
<dbReference type="GeneID" id="101646549"/>
<gene>
    <name evidence="3" type="primary">UBD</name>
</gene>
<feature type="domain" description="Ubiquitin-like" evidence="1">
    <location>
        <begin position="88"/>
        <end position="165"/>
    </location>
</feature>
<dbReference type="Pfam" id="PF00240">
    <property type="entry name" value="ubiquitin"/>
    <property type="match status" value="2"/>
</dbReference>
<dbReference type="CDD" id="cd17052">
    <property type="entry name" value="Ubl1_FAT10"/>
    <property type="match status" value="1"/>
</dbReference>
<reference evidence="3" key="1">
    <citation type="submission" date="2025-08" db="UniProtKB">
        <authorList>
            <consortium name="RefSeq"/>
        </authorList>
    </citation>
    <scope>IDENTIFICATION</scope>
</reference>
<dbReference type="PRINTS" id="PR00348">
    <property type="entry name" value="UBIQUITIN"/>
</dbReference>
<sequence length="165" mass="18777">MAPNAPCLCVNVHSEQWESMTFTANQTDKVKKINEHIRSKTKVHVQDQVLLLGSKTLKPERSLSSYGIDKEQTIHLTLKVVKPTDEELPLVLKDLDDDGRKHRLLVRRSYSVAQVKKMIEMKTGTTPEDQTVNCNGKILADGKKMADYDIRKDNFLFLTLRCHSG</sequence>
<accession>A0ABM0J8R9</accession>
<dbReference type="InterPro" id="IPR000626">
    <property type="entry name" value="Ubiquitin-like_dom"/>
</dbReference>
<name>A0ABM0J8R9_ECHTE</name>